<dbReference type="InterPro" id="IPR001254">
    <property type="entry name" value="Trypsin_dom"/>
</dbReference>
<dbReference type="InterPro" id="IPR043504">
    <property type="entry name" value="Peptidase_S1_PA_chymotrypsin"/>
</dbReference>
<accession>A0ABD2W9B2</accession>
<dbReference type="PANTHER" id="PTHR24276">
    <property type="entry name" value="POLYSERASE-RELATED"/>
    <property type="match status" value="1"/>
</dbReference>
<dbReference type="InterPro" id="IPR033116">
    <property type="entry name" value="TRYPSIN_SER"/>
</dbReference>
<evidence type="ECO:0000313" key="7">
    <source>
        <dbReference type="Proteomes" id="UP001627154"/>
    </source>
</evidence>
<protein>
    <recommendedName>
        <fullName evidence="5">Peptidase S1 domain-containing protein</fullName>
    </recommendedName>
</protein>
<dbReference type="AlphaFoldDB" id="A0ABD2W9B2"/>
<dbReference type="PROSITE" id="PS00135">
    <property type="entry name" value="TRYPSIN_SER"/>
    <property type="match status" value="1"/>
</dbReference>
<keyword evidence="1" id="KW-0645">Protease</keyword>
<dbReference type="Gene3D" id="2.40.10.10">
    <property type="entry name" value="Trypsin-like serine proteases"/>
    <property type="match status" value="1"/>
</dbReference>
<dbReference type="InterPro" id="IPR009003">
    <property type="entry name" value="Peptidase_S1_PA"/>
</dbReference>
<feature type="domain" description="Peptidase S1" evidence="5">
    <location>
        <begin position="1"/>
        <end position="228"/>
    </location>
</feature>
<name>A0ABD2W9B2_9HYME</name>
<evidence type="ECO:0000313" key="6">
    <source>
        <dbReference type="EMBL" id="KAL3389478.1"/>
    </source>
</evidence>
<keyword evidence="7" id="KW-1185">Reference proteome</keyword>
<sequence length="248" mass="27562">MDEETGQFWDHSKLTVVAGSNRVEGPLVDNSPVKASISKVFIPKEYQPIDPKTNTHKNKEDILADIAVIQLNENLWKFLKPAKISTLKLPKFNPQKQYNGEAKVIGFGAWAALPIFSFDNTYKFEFKIDGLLRHANVDLLDKATCNKRLNPRSTNTRIICGRIKPNAGDEDGPLQRGTCQGDSGGPLVKGNTVIGVVSFGSKYCDDKNHPSIYTKVSAYIPFIMNAVKNVETVNMNVWPKNRPSVSKV</sequence>
<proteinExistence type="predicted"/>
<evidence type="ECO:0000256" key="3">
    <source>
        <dbReference type="ARBA" id="ARBA00022825"/>
    </source>
</evidence>
<dbReference type="SMART" id="SM00020">
    <property type="entry name" value="Tryp_SPc"/>
    <property type="match status" value="1"/>
</dbReference>
<evidence type="ECO:0000256" key="4">
    <source>
        <dbReference type="ARBA" id="ARBA00023157"/>
    </source>
</evidence>
<dbReference type="PANTHER" id="PTHR24276:SF98">
    <property type="entry name" value="FI18310P1-RELATED"/>
    <property type="match status" value="1"/>
</dbReference>
<keyword evidence="4" id="KW-1015">Disulfide bond</keyword>
<reference evidence="6 7" key="1">
    <citation type="journal article" date="2024" name="bioRxiv">
        <title>A reference genome for Trichogramma kaykai: A tiny desert-dwelling parasitoid wasp with competing sex-ratio distorters.</title>
        <authorList>
            <person name="Culotta J."/>
            <person name="Lindsey A.R."/>
        </authorList>
    </citation>
    <scope>NUCLEOTIDE SEQUENCE [LARGE SCALE GENOMIC DNA]</scope>
    <source>
        <strain evidence="6 7">KSX58</strain>
    </source>
</reference>
<dbReference type="SUPFAM" id="SSF50494">
    <property type="entry name" value="Trypsin-like serine proteases"/>
    <property type="match status" value="1"/>
</dbReference>
<dbReference type="GO" id="GO:0008236">
    <property type="term" value="F:serine-type peptidase activity"/>
    <property type="evidence" value="ECO:0007669"/>
    <property type="project" value="UniProtKB-KW"/>
</dbReference>
<comment type="caution">
    <text evidence="6">The sequence shown here is derived from an EMBL/GenBank/DDBJ whole genome shotgun (WGS) entry which is preliminary data.</text>
</comment>
<dbReference type="EMBL" id="JBJJXI010000123">
    <property type="protein sequence ID" value="KAL3389478.1"/>
    <property type="molecule type" value="Genomic_DNA"/>
</dbReference>
<dbReference type="GO" id="GO:0006508">
    <property type="term" value="P:proteolysis"/>
    <property type="evidence" value="ECO:0007669"/>
    <property type="project" value="UniProtKB-KW"/>
</dbReference>
<dbReference type="Proteomes" id="UP001627154">
    <property type="component" value="Unassembled WGS sequence"/>
</dbReference>
<gene>
    <name evidence="6" type="ORF">TKK_015689</name>
</gene>
<evidence type="ECO:0000256" key="2">
    <source>
        <dbReference type="ARBA" id="ARBA00022801"/>
    </source>
</evidence>
<organism evidence="6 7">
    <name type="scientific">Trichogramma kaykai</name>
    <dbReference type="NCBI Taxonomy" id="54128"/>
    <lineage>
        <taxon>Eukaryota</taxon>
        <taxon>Metazoa</taxon>
        <taxon>Ecdysozoa</taxon>
        <taxon>Arthropoda</taxon>
        <taxon>Hexapoda</taxon>
        <taxon>Insecta</taxon>
        <taxon>Pterygota</taxon>
        <taxon>Neoptera</taxon>
        <taxon>Endopterygota</taxon>
        <taxon>Hymenoptera</taxon>
        <taxon>Apocrita</taxon>
        <taxon>Proctotrupomorpha</taxon>
        <taxon>Chalcidoidea</taxon>
        <taxon>Trichogrammatidae</taxon>
        <taxon>Trichogramma</taxon>
    </lineage>
</organism>
<keyword evidence="2" id="KW-0378">Hydrolase</keyword>
<dbReference type="PROSITE" id="PS50240">
    <property type="entry name" value="TRYPSIN_DOM"/>
    <property type="match status" value="1"/>
</dbReference>
<dbReference type="InterPro" id="IPR050430">
    <property type="entry name" value="Peptidase_S1"/>
</dbReference>
<dbReference type="Pfam" id="PF00089">
    <property type="entry name" value="Trypsin"/>
    <property type="match status" value="1"/>
</dbReference>
<keyword evidence="3" id="KW-0720">Serine protease</keyword>
<evidence type="ECO:0000256" key="1">
    <source>
        <dbReference type="ARBA" id="ARBA00022670"/>
    </source>
</evidence>
<evidence type="ECO:0000259" key="5">
    <source>
        <dbReference type="PROSITE" id="PS50240"/>
    </source>
</evidence>